<protein>
    <submittedName>
        <fullName evidence="9">MFS transporter</fullName>
    </submittedName>
</protein>
<feature type="domain" description="Major facilitator superfamily (MFS) profile" evidence="8">
    <location>
        <begin position="6"/>
        <end position="381"/>
    </location>
</feature>
<dbReference type="GO" id="GO:0022857">
    <property type="term" value="F:transmembrane transporter activity"/>
    <property type="evidence" value="ECO:0007669"/>
    <property type="project" value="InterPro"/>
</dbReference>
<dbReference type="Gene3D" id="1.20.1250.20">
    <property type="entry name" value="MFS general substrate transporter like domains"/>
    <property type="match status" value="2"/>
</dbReference>
<dbReference type="CDD" id="cd17324">
    <property type="entry name" value="MFS_NepI_like"/>
    <property type="match status" value="1"/>
</dbReference>
<gene>
    <name evidence="9" type="ORF">H7B90_08155</name>
</gene>
<feature type="transmembrane region" description="Helical" evidence="7">
    <location>
        <begin position="356"/>
        <end position="377"/>
    </location>
</feature>
<dbReference type="InterPro" id="IPR050189">
    <property type="entry name" value="MFS_Efflux_Transporters"/>
</dbReference>
<feature type="transmembrane region" description="Helical" evidence="7">
    <location>
        <begin position="329"/>
        <end position="350"/>
    </location>
</feature>
<evidence type="ECO:0000256" key="6">
    <source>
        <dbReference type="ARBA" id="ARBA00023136"/>
    </source>
</evidence>
<accession>A0A841TT67</accession>
<evidence type="ECO:0000256" key="1">
    <source>
        <dbReference type="ARBA" id="ARBA00004651"/>
    </source>
</evidence>
<organism evidence="9 10">
    <name type="scientific">Cohnella xylanilytica</name>
    <dbReference type="NCBI Taxonomy" id="557555"/>
    <lineage>
        <taxon>Bacteria</taxon>
        <taxon>Bacillati</taxon>
        <taxon>Bacillota</taxon>
        <taxon>Bacilli</taxon>
        <taxon>Bacillales</taxon>
        <taxon>Paenibacillaceae</taxon>
        <taxon>Cohnella</taxon>
    </lineage>
</organism>
<keyword evidence="5 7" id="KW-1133">Transmembrane helix</keyword>
<dbReference type="RefSeq" id="WP_185135364.1">
    <property type="nucleotide sequence ID" value="NZ_JACJVR010000028.1"/>
</dbReference>
<dbReference type="Pfam" id="PF07690">
    <property type="entry name" value="MFS_1"/>
    <property type="match status" value="1"/>
</dbReference>
<evidence type="ECO:0000256" key="2">
    <source>
        <dbReference type="ARBA" id="ARBA00022448"/>
    </source>
</evidence>
<reference evidence="9 10" key="1">
    <citation type="submission" date="2020-08" db="EMBL/GenBank/DDBJ databases">
        <title>Cohnella phylogeny.</title>
        <authorList>
            <person name="Dunlap C."/>
        </authorList>
    </citation>
    <scope>NUCLEOTIDE SEQUENCE [LARGE SCALE GENOMIC DNA]</scope>
    <source>
        <strain evidence="9 10">DSM 25239</strain>
    </source>
</reference>
<feature type="transmembrane region" description="Helical" evidence="7">
    <location>
        <begin position="294"/>
        <end position="317"/>
    </location>
</feature>
<feature type="transmembrane region" description="Helical" evidence="7">
    <location>
        <begin position="236"/>
        <end position="257"/>
    </location>
</feature>
<dbReference type="AlphaFoldDB" id="A0A841TT67"/>
<dbReference type="PANTHER" id="PTHR43124">
    <property type="entry name" value="PURINE EFFLUX PUMP PBUE"/>
    <property type="match status" value="1"/>
</dbReference>
<comment type="subcellular location">
    <subcellularLocation>
        <location evidence="1">Cell membrane</location>
        <topology evidence="1">Multi-pass membrane protein</topology>
    </subcellularLocation>
</comment>
<name>A0A841TT67_9BACL</name>
<feature type="transmembrane region" description="Helical" evidence="7">
    <location>
        <begin position="7"/>
        <end position="31"/>
    </location>
</feature>
<evidence type="ECO:0000313" key="10">
    <source>
        <dbReference type="Proteomes" id="UP000553776"/>
    </source>
</evidence>
<evidence type="ECO:0000313" key="9">
    <source>
        <dbReference type="EMBL" id="MBB6691365.1"/>
    </source>
</evidence>
<evidence type="ECO:0000256" key="7">
    <source>
        <dbReference type="SAM" id="Phobius"/>
    </source>
</evidence>
<feature type="transmembrane region" description="Helical" evidence="7">
    <location>
        <begin position="37"/>
        <end position="60"/>
    </location>
</feature>
<feature type="transmembrane region" description="Helical" evidence="7">
    <location>
        <begin position="130"/>
        <end position="152"/>
    </location>
</feature>
<keyword evidence="10" id="KW-1185">Reference proteome</keyword>
<comment type="caution">
    <text evidence="9">The sequence shown here is derived from an EMBL/GenBank/DDBJ whole genome shotgun (WGS) entry which is preliminary data.</text>
</comment>
<dbReference type="PROSITE" id="PS50850">
    <property type="entry name" value="MFS"/>
    <property type="match status" value="1"/>
</dbReference>
<feature type="transmembrane region" description="Helical" evidence="7">
    <location>
        <begin position="72"/>
        <end position="91"/>
    </location>
</feature>
<dbReference type="EMBL" id="JACJVR010000028">
    <property type="protein sequence ID" value="MBB6691365.1"/>
    <property type="molecule type" value="Genomic_DNA"/>
</dbReference>
<dbReference type="PANTHER" id="PTHR43124:SF10">
    <property type="entry name" value="PURINE EFFLUX PUMP PBUE"/>
    <property type="match status" value="1"/>
</dbReference>
<dbReference type="InterPro" id="IPR020846">
    <property type="entry name" value="MFS_dom"/>
</dbReference>
<dbReference type="Proteomes" id="UP000553776">
    <property type="component" value="Unassembled WGS sequence"/>
</dbReference>
<keyword evidence="4 7" id="KW-0812">Transmembrane</keyword>
<evidence type="ECO:0000259" key="8">
    <source>
        <dbReference type="PROSITE" id="PS50850"/>
    </source>
</evidence>
<sequence length="387" mass="40454">MNKTYLIYLLAFGGFVMATSEIVMAGILGMVAQDLDVSVGAAGQLVTVFAAVFGIGSPILVTLTSRMERKKLLILTFIVFIIGNLIAFFSPNFAVLVVSRVVLAASASVYTVVALTSGSSMAAPGRQGNAIGIIIMGFSTALVVGAPLGTLIGEYWGWRSIFLLIPILAIPAVIGIAALVPKMSGQAPIPLGEQLRILRNPRIVGGLSITFFWIVGYQLMFTYISPFLQQAAGLNTARISAVLLACGLFAVAGSRLGGYGADKWGTSRTLIGSLLIHAVALVLLPWTATSLTGALIMVAVWVGAAWMTTPVQQFYLVSLSPDASGLALGLNNSILQIGMAVGAGAGGWIVNRLSVLNLGWMGSLSIGIGLLAVFYSVRSSRTMNPGR</sequence>
<evidence type="ECO:0000256" key="3">
    <source>
        <dbReference type="ARBA" id="ARBA00022475"/>
    </source>
</evidence>
<feature type="transmembrane region" description="Helical" evidence="7">
    <location>
        <begin position="201"/>
        <end position="224"/>
    </location>
</feature>
<dbReference type="InterPro" id="IPR036259">
    <property type="entry name" value="MFS_trans_sf"/>
</dbReference>
<evidence type="ECO:0000256" key="4">
    <source>
        <dbReference type="ARBA" id="ARBA00022692"/>
    </source>
</evidence>
<dbReference type="GO" id="GO:0005886">
    <property type="term" value="C:plasma membrane"/>
    <property type="evidence" value="ECO:0007669"/>
    <property type="project" value="UniProtKB-SubCell"/>
</dbReference>
<keyword evidence="3" id="KW-1003">Cell membrane</keyword>
<feature type="transmembrane region" description="Helical" evidence="7">
    <location>
        <begin position="269"/>
        <end position="288"/>
    </location>
</feature>
<feature type="transmembrane region" description="Helical" evidence="7">
    <location>
        <begin position="158"/>
        <end position="180"/>
    </location>
</feature>
<feature type="transmembrane region" description="Helical" evidence="7">
    <location>
        <begin position="97"/>
        <end position="118"/>
    </location>
</feature>
<evidence type="ECO:0000256" key="5">
    <source>
        <dbReference type="ARBA" id="ARBA00022989"/>
    </source>
</evidence>
<dbReference type="SUPFAM" id="SSF103473">
    <property type="entry name" value="MFS general substrate transporter"/>
    <property type="match status" value="1"/>
</dbReference>
<proteinExistence type="predicted"/>
<dbReference type="InterPro" id="IPR011701">
    <property type="entry name" value="MFS"/>
</dbReference>
<keyword evidence="2" id="KW-0813">Transport</keyword>
<keyword evidence="6 7" id="KW-0472">Membrane</keyword>